<evidence type="ECO:0000256" key="2">
    <source>
        <dbReference type="ARBA" id="ARBA00022679"/>
    </source>
</evidence>
<reference evidence="5" key="1">
    <citation type="submission" date="2021-06" db="EMBL/GenBank/DDBJ databases">
        <authorList>
            <person name="Hodson N. C."/>
            <person name="Mongue J. A."/>
            <person name="Jaron S. K."/>
        </authorList>
    </citation>
    <scope>NUCLEOTIDE SEQUENCE</scope>
</reference>
<feature type="transmembrane region" description="Helical" evidence="4">
    <location>
        <begin position="22"/>
        <end position="45"/>
    </location>
</feature>
<evidence type="ECO:0000256" key="4">
    <source>
        <dbReference type="SAM" id="Phobius"/>
    </source>
</evidence>
<dbReference type="GO" id="GO:0005739">
    <property type="term" value="C:mitochondrion"/>
    <property type="evidence" value="ECO:0007669"/>
    <property type="project" value="TreeGrafter"/>
</dbReference>
<protein>
    <submittedName>
        <fullName evidence="5">Uncharacterized protein</fullName>
    </submittedName>
</protein>
<keyword evidence="3" id="KW-0949">S-adenosyl-L-methionine</keyword>
<proteinExistence type="predicted"/>
<keyword evidence="4" id="KW-1133">Transmembrane helix</keyword>
<evidence type="ECO:0000256" key="1">
    <source>
        <dbReference type="ARBA" id="ARBA00022603"/>
    </source>
</evidence>
<sequence length="199" mass="21544">MDCKDCVIDFNANPSKPRNPNAGLIVAAVAGGSAVLLSAICLPFVTPALRKICLPYVPATTSQVNNVLKALKGRQGSLIDLGSGDGRIVHAAATAGFKSVGVELNYWLVLYSRLRSLHLGINSLTEFRRQNMWKISLQPYNNVVIFGVDSMMGQLEEKCLLEMNSGSVVAACRFPFPTVPCDKVIGEGIDSVWVYKITK</sequence>
<dbReference type="GO" id="GO:0016279">
    <property type="term" value="F:protein-lysine N-methyltransferase activity"/>
    <property type="evidence" value="ECO:0007669"/>
    <property type="project" value="InterPro"/>
</dbReference>
<keyword evidence="1" id="KW-0489">Methyltransferase</keyword>
<dbReference type="AlphaFoldDB" id="A0A8J2P2B5"/>
<dbReference type="EMBL" id="CAJVCH010079158">
    <property type="protein sequence ID" value="CAG7721399.1"/>
    <property type="molecule type" value="Genomic_DNA"/>
</dbReference>
<name>A0A8J2P2B5_9HEXA</name>
<comment type="caution">
    <text evidence="5">The sequence shown here is derived from an EMBL/GenBank/DDBJ whole genome shotgun (WGS) entry which is preliminary data.</text>
</comment>
<dbReference type="InterPro" id="IPR026170">
    <property type="entry name" value="FAM173A/B"/>
</dbReference>
<dbReference type="PANTHER" id="PTHR13610">
    <property type="entry name" value="METHYLTRANSFERASE DOMAIN-CONTAINING PROTEIN"/>
    <property type="match status" value="1"/>
</dbReference>
<organism evidence="5 6">
    <name type="scientific">Allacma fusca</name>
    <dbReference type="NCBI Taxonomy" id="39272"/>
    <lineage>
        <taxon>Eukaryota</taxon>
        <taxon>Metazoa</taxon>
        <taxon>Ecdysozoa</taxon>
        <taxon>Arthropoda</taxon>
        <taxon>Hexapoda</taxon>
        <taxon>Collembola</taxon>
        <taxon>Symphypleona</taxon>
        <taxon>Sminthuridae</taxon>
        <taxon>Allacma</taxon>
    </lineage>
</organism>
<gene>
    <name evidence="5" type="ORF">AFUS01_LOCUS10618</name>
</gene>
<evidence type="ECO:0000313" key="5">
    <source>
        <dbReference type="EMBL" id="CAG7721399.1"/>
    </source>
</evidence>
<dbReference type="Proteomes" id="UP000708208">
    <property type="component" value="Unassembled WGS sequence"/>
</dbReference>
<dbReference type="PANTHER" id="PTHR13610:SF9">
    <property type="entry name" value="FI06469P"/>
    <property type="match status" value="1"/>
</dbReference>
<dbReference type="OrthoDB" id="66144at2759"/>
<keyword evidence="6" id="KW-1185">Reference proteome</keyword>
<dbReference type="GO" id="GO:1905706">
    <property type="term" value="P:regulation of mitochondrial ATP synthesis coupled proton transport"/>
    <property type="evidence" value="ECO:0007669"/>
    <property type="project" value="TreeGrafter"/>
</dbReference>
<keyword evidence="2" id="KW-0808">Transferase</keyword>
<keyword evidence="4" id="KW-0812">Transmembrane</keyword>
<accession>A0A8J2P2B5</accession>
<dbReference type="GO" id="GO:0032259">
    <property type="term" value="P:methylation"/>
    <property type="evidence" value="ECO:0007669"/>
    <property type="project" value="UniProtKB-KW"/>
</dbReference>
<evidence type="ECO:0000256" key="3">
    <source>
        <dbReference type="ARBA" id="ARBA00022691"/>
    </source>
</evidence>
<keyword evidence="4" id="KW-0472">Membrane</keyword>
<evidence type="ECO:0000313" key="6">
    <source>
        <dbReference type="Proteomes" id="UP000708208"/>
    </source>
</evidence>